<dbReference type="GeneID" id="31356676"/>
<dbReference type="Gene3D" id="1.25.40.10">
    <property type="entry name" value="Tetratricopeptide repeat domain"/>
    <property type="match status" value="1"/>
</dbReference>
<dbReference type="InterPro" id="IPR011990">
    <property type="entry name" value="TPR-like_helical_dom_sf"/>
</dbReference>
<dbReference type="InterPro" id="IPR000719">
    <property type="entry name" value="Prot_kinase_dom"/>
</dbReference>
<dbReference type="PROSITE" id="PS51196">
    <property type="entry name" value="SECA_MOTOR_DEAD"/>
    <property type="match status" value="1"/>
</dbReference>
<dbReference type="InterPro" id="IPR019734">
    <property type="entry name" value="TPR_rpt"/>
</dbReference>
<accession>D3AY87</accession>
<evidence type="ECO:0000256" key="2">
    <source>
        <dbReference type="ARBA" id="ARBA00022927"/>
    </source>
</evidence>
<dbReference type="RefSeq" id="XP_020438020.1">
    <property type="nucleotide sequence ID" value="XM_020572162.1"/>
</dbReference>
<evidence type="ECO:0000256" key="4">
    <source>
        <dbReference type="PROSITE-ProRule" id="PRU00339"/>
    </source>
</evidence>
<feature type="domain" description="SecA family profile" evidence="9">
    <location>
        <begin position="1619"/>
        <end position="2255"/>
    </location>
</feature>
<dbReference type="Gene3D" id="2.60.120.200">
    <property type="match status" value="1"/>
</dbReference>
<evidence type="ECO:0000259" key="7">
    <source>
        <dbReference type="PROSITE" id="PS50011"/>
    </source>
</evidence>
<dbReference type="GO" id="GO:0006605">
    <property type="term" value="P:protein targeting"/>
    <property type="evidence" value="ECO:0007669"/>
    <property type="project" value="InterPro"/>
</dbReference>
<keyword evidence="2" id="KW-0813">Transport</keyword>
<dbReference type="InterPro" id="IPR036670">
    <property type="entry name" value="SecA_X-link_sf"/>
</dbReference>
<dbReference type="PANTHER" id="PTHR30612">
    <property type="entry name" value="SECA INNER MEMBRANE COMPONENT OF SEC PROTEIN SECRETION SYSTEM"/>
    <property type="match status" value="1"/>
</dbReference>
<evidence type="ECO:0000313" key="11">
    <source>
        <dbReference type="Proteomes" id="UP000001396"/>
    </source>
</evidence>
<keyword evidence="4" id="KW-0802">TPR repeat</keyword>
<dbReference type="InterPro" id="IPR056573">
    <property type="entry name" value="Lectin_L-type_dom"/>
</dbReference>
<dbReference type="PROSITE" id="PS50005">
    <property type="entry name" value="TPR"/>
    <property type="match status" value="1"/>
</dbReference>
<dbReference type="SUPFAM" id="SSF52540">
    <property type="entry name" value="P-loop containing nucleoside triphosphate hydrolases"/>
    <property type="match status" value="2"/>
</dbReference>
<dbReference type="InterPro" id="IPR014018">
    <property type="entry name" value="SecA_motor_DEAD"/>
</dbReference>
<dbReference type="GO" id="GO:0017038">
    <property type="term" value="P:protein import"/>
    <property type="evidence" value="ECO:0007669"/>
    <property type="project" value="InterPro"/>
</dbReference>
<feature type="compositionally biased region" description="Acidic residues" evidence="6">
    <location>
        <begin position="170"/>
        <end position="180"/>
    </location>
</feature>
<dbReference type="Pfam" id="PF07517">
    <property type="entry name" value="SecA_DEAD"/>
    <property type="match status" value="1"/>
</dbReference>
<dbReference type="SUPFAM" id="SSF81767">
    <property type="entry name" value="Pre-protein crosslinking domain of SecA"/>
    <property type="match status" value="1"/>
</dbReference>
<evidence type="ECO:0000259" key="8">
    <source>
        <dbReference type="PROSITE" id="PS51194"/>
    </source>
</evidence>
<keyword evidence="3" id="KW-0811">Translocation</keyword>
<dbReference type="SUPFAM" id="SSF48452">
    <property type="entry name" value="TPR-like"/>
    <property type="match status" value="1"/>
</dbReference>
<feature type="repeat" description="TPR" evidence="4">
    <location>
        <begin position="2330"/>
        <end position="2363"/>
    </location>
</feature>
<dbReference type="InterPro" id="IPR001650">
    <property type="entry name" value="Helicase_C-like"/>
</dbReference>
<dbReference type="GO" id="GO:0004672">
    <property type="term" value="F:protein kinase activity"/>
    <property type="evidence" value="ECO:0007669"/>
    <property type="project" value="InterPro"/>
</dbReference>
<gene>
    <name evidence="10" type="ORF">PPL_01146</name>
</gene>
<dbReference type="InterPro" id="IPR000185">
    <property type="entry name" value="SecA"/>
</dbReference>
<keyword evidence="1" id="KW-0963">Cytoplasm</keyword>
<dbReference type="InParanoid" id="D3AY87"/>
<dbReference type="EMBL" id="ADBJ01000004">
    <property type="protein sequence ID" value="EFA85914.1"/>
    <property type="molecule type" value="Genomic_DNA"/>
</dbReference>
<evidence type="ECO:0000256" key="5">
    <source>
        <dbReference type="SAM" id="Coils"/>
    </source>
</evidence>
<dbReference type="InterPro" id="IPR011115">
    <property type="entry name" value="SecA_DEAD"/>
</dbReference>
<keyword evidence="5" id="KW-0175">Coiled coil</keyword>
<evidence type="ECO:0000259" key="9">
    <source>
        <dbReference type="PROSITE" id="PS51196"/>
    </source>
</evidence>
<dbReference type="InterPro" id="IPR011009">
    <property type="entry name" value="Kinase-like_dom_sf"/>
</dbReference>
<keyword evidence="11" id="KW-1185">Reference proteome</keyword>
<feature type="domain" description="Helicase C-terminal" evidence="8">
    <location>
        <begin position="2082"/>
        <end position="2257"/>
    </location>
</feature>
<evidence type="ECO:0000256" key="6">
    <source>
        <dbReference type="SAM" id="MobiDB-lite"/>
    </source>
</evidence>
<evidence type="ECO:0000313" key="10">
    <source>
        <dbReference type="EMBL" id="EFA85914.1"/>
    </source>
</evidence>
<dbReference type="Proteomes" id="UP000001396">
    <property type="component" value="Unassembled WGS sequence"/>
</dbReference>
<dbReference type="CDD" id="cd01951">
    <property type="entry name" value="lectin_L-type"/>
    <property type="match status" value="1"/>
</dbReference>
<name>D3AY87_HETP5</name>
<feature type="domain" description="Protein kinase" evidence="7">
    <location>
        <begin position="86"/>
        <end position="552"/>
    </location>
</feature>
<organism evidence="10 11">
    <name type="scientific">Heterostelium pallidum (strain ATCC 26659 / Pp 5 / PN500)</name>
    <name type="common">Cellular slime mold</name>
    <name type="synonym">Polysphondylium pallidum</name>
    <dbReference type="NCBI Taxonomy" id="670386"/>
    <lineage>
        <taxon>Eukaryota</taxon>
        <taxon>Amoebozoa</taxon>
        <taxon>Evosea</taxon>
        <taxon>Eumycetozoa</taxon>
        <taxon>Dictyostelia</taxon>
        <taxon>Acytosteliales</taxon>
        <taxon>Acytosteliaceae</taxon>
        <taxon>Heterostelium</taxon>
    </lineage>
</organism>
<dbReference type="STRING" id="670386.D3AY87"/>
<protein>
    <submittedName>
        <fullName evidence="10">Helicase</fullName>
    </submittedName>
</protein>
<keyword evidence="10" id="KW-0347">Helicase</keyword>
<dbReference type="GO" id="GO:0004386">
    <property type="term" value="F:helicase activity"/>
    <property type="evidence" value="ECO:0007669"/>
    <property type="project" value="UniProtKB-KW"/>
</dbReference>
<feature type="compositionally biased region" description="Low complexity" evidence="6">
    <location>
        <begin position="145"/>
        <end position="169"/>
    </location>
</feature>
<evidence type="ECO:0000256" key="1">
    <source>
        <dbReference type="ARBA" id="ARBA00022490"/>
    </source>
</evidence>
<keyword evidence="10" id="KW-0378">Hydrolase</keyword>
<dbReference type="PROSITE" id="PS51194">
    <property type="entry name" value="HELICASE_CTER"/>
    <property type="match status" value="1"/>
</dbReference>
<dbReference type="PANTHER" id="PTHR30612:SF0">
    <property type="entry name" value="CHLOROPLAST PROTEIN-TRANSPORTING ATPASE"/>
    <property type="match status" value="1"/>
</dbReference>
<comment type="caution">
    <text evidence="10">The sequence shown here is derived from an EMBL/GenBank/DDBJ whole genome shotgun (WGS) entry which is preliminary data.</text>
</comment>
<dbReference type="GO" id="GO:0006886">
    <property type="term" value="P:intracellular protein transport"/>
    <property type="evidence" value="ECO:0007669"/>
    <property type="project" value="InterPro"/>
</dbReference>
<dbReference type="Gene3D" id="3.40.50.300">
    <property type="entry name" value="P-loop containing nucleotide triphosphate hydrolases"/>
    <property type="match status" value="3"/>
</dbReference>
<keyword evidence="10" id="KW-0067">ATP-binding</keyword>
<dbReference type="PROSITE" id="PS50011">
    <property type="entry name" value="PROTEIN_KINASE_DOM"/>
    <property type="match status" value="1"/>
</dbReference>
<keyword evidence="10" id="KW-0547">Nucleotide-binding</keyword>
<feature type="compositionally biased region" description="Basic and acidic residues" evidence="6">
    <location>
        <begin position="182"/>
        <end position="196"/>
    </location>
</feature>
<feature type="coiled-coil region" evidence="5">
    <location>
        <begin position="36"/>
        <end position="83"/>
    </location>
</feature>
<dbReference type="GO" id="GO:0016020">
    <property type="term" value="C:membrane"/>
    <property type="evidence" value="ECO:0007669"/>
    <property type="project" value="InterPro"/>
</dbReference>
<dbReference type="GO" id="GO:0005524">
    <property type="term" value="F:ATP binding"/>
    <property type="evidence" value="ECO:0007669"/>
    <property type="project" value="InterPro"/>
</dbReference>
<reference evidence="10 11" key="1">
    <citation type="journal article" date="2011" name="Genome Res.">
        <title>Phylogeny-wide analysis of social amoeba genomes highlights ancient origins for complex intercellular communication.</title>
        <authorList>
            <person name="Heidel A.J."/>
            <person name="Lawal H.M."/>
            <person name="Felder M."/>
            <person name="Schilde C."/>
            <person name="Helps N.R."/>
            <person name="Tunggal B."/>
            <person name="Rivero F."/>
            <person name="John U."/>
            <person name="Schleicher M."/>
            <person name="Eichinger L."/>
            <person name="Platzer M."/>
            <person name="Noegel A.A."/>
            <person name="Schaap P."/>
            <person name="Gloeckner G."/>
        </authorList>
    </citation>
    <scope>NUCLEOTIDE SEQUENCE [LARGE SCALE GENOMIC DNA]</scope>
    <source>
        <strain evidence="11">ATCC 26659 / Pp 5 / PN500</strain>
    </source>
</reference>
<dbReference type="SUPFAM" id="SSF56112">
    <property type="entry name" value="Protein kinase-like (PK-like)"/>
    <property type="match status" value="1"/>
</dbReference>
<dbReference type="InterPro" id="IPR013320">
    <property type="entry name" value="ConA-like_dom_sf"/>
</dbReference>
<dbReference type="SMART" id="SM00957">
    <property type="entry name" value="SecA_DEAD"/>
    <property type="match status" value="1"/>
</dbReference>
<feature type="region of interest" description="Disordered" evidence="6">
    <location>
        <begin position="89"/>
        <end position="196"/>
    </location>
</feature>
<dbReference type="Gene3D" id="3.90.1440.10">
    <property type="entry name" value="SecA, preprotein cross-linking domain"/>
    <property type="match status" value="1"/>
</dbReference>
<dbReference type="SUPFAM" id="SSF49899">
    <property type="entry name" value="Concanavalin A-like lectins/glucanases"/>
    <property type="match status" value="1"/>
</dbReference>
<dbReference type="SMART" id="SM00220">
    <property type="entry name" value="S_TKc"/>
    <property type="match status" value="1"/>
</dbReference>
<dbReference type="InterPro" id="IPR027417">
    <property type="entry name" value="P-loop_NTPase"/>
</dbReference>
<evidence type="ECO:0000256" key="3">
    <source>
        <dbReference type="ARBA" id="ARBA00023010"/>
    </source>
</evidence>
<sequence>MSFVNKFISEKEIEEQKELYDGVPKKQVEYDPRTLYEKLQEQKQKKEDELALKYKDKKERAESEKKRAELDEINRELLMFKKEQASLLVSNTNQNNTKKVEDEVIPEPVKPTNSKKNKLVNVKLVSTTKETEAETPSSKKQKVLTTPTTTASTDAPSPNKSSSLFSSYDSDSDNDSDSSDNNESKDKSKKEGGDIDVTKYGNDFQGRLSSFVRDLDHLHIVRVYEIFEHQPNVFMVIECRNDWTRLSDALTSDWKALRESRPLPIFEDLVRRLFQQLVSALDFFHSHIVLKHGDLVVAPIVQEKEHRKLSVESLLYDATTLSLAINPVDLYINTVSMHPYDYVSSCGEILYEMVYQEKFDPNTSFLLKPHLIISKECEDLISRILQPTTNQILTLEDVQKHPWFKIGLPTYLYHNNNHIKPGEVSKIEQLKKKALIDLIGEKKFQESQTGLLNPNLRLFDELRSLDCLKSIDYKSVVKRIKNNQSESVDNFEYLLRNLESGKTDINWYHLLQRVGLSNIRVDHLKRICESDPSKKRVVQYILVQIINAFAFLIDSSEENQKKSLNFTNYFLTIFDQHVDVPTLKHSIQSNSNPNKPKLSKEEPVLKLIGGAKRFVYSDSKDAMNQIANNVVGNLVKFRTGGASQTPIHIESNNKNAILLTEAKINQCGGFWMENPVLLKSGFICSFTFKIEKEAGKDSGADGFAFVIQPESNTAYDSLSVGSQKGYGRFKNCFAVEFDTWREKPNHFISLQSSSKNKDNSSGIPDISHSLTPRFMTNKIQVNLNDGNDHQVMIIYWRESLSVFVGGKSVFKCFDHDIHNDLIGSLEADKSKPVFIGVTGATGGSYQKQSIKSFTFNTYQPDLHIKSTGSILDLLDKAESNSISFVDTFRWINFKLLGDSTEVHNVFDPYVKFSRGAIWTKDLYDLRDGFVSRFKIGVNGSVKDNPFSFVLQPTNSKFIPNESQSFIIKFANDTISLYVNSQLNQESHYPAYSFKTPGGLLIDDNKDHEVVFKYSGMYITLQIDGFTVVDPLKFNIQKMLAYNTIYIGLTSLDSFEGVVMHAVGVGKSHQLKSFVNERFMIDNEVAKEIVSYELLNIIRYSNIHNIRSHFTGKHYQNTYFKTIEHLETWIGDNVEELYVMAQYGYLFSEETKSQILEKALEIHTEMVSTTILEILTRYIETSERDNFNKLSVYFTKIVWDTYSQKDLFDQPQLFNSLLKTTNAILSTNLTGIPNNVVKILFDSMKLCIDNPSSNKDYRESITQLIMQLLHKPSLVEMFKTFFKSMTFNEDNIKSIILVFPNTLPNDKESIQLLDEYSKLLYHFVGLDTNLQSSHYRFFYLQSPNISLMIRMKKIDGDNEESIDGQLELDLFKYSQILEGFQLTEDHLWYLIDIQLTFRYTLKDFTEILRILSVELKSKIDRLIQLEIVDTPLEYIRKMWIKSLKPFSSLEDSVLDQLKTFNYQTLDWLIKCITDEAKLQEFTKFLELLRYYKLDRFESDSLIISSINETNNIRQWKQSLAEYIINGYYLSISFEEHSHSQLFLEVKEKMAELLFIGDWSLSSIEPLIRKTLVDSKTIDPDLMKSMIRILHTIIDFKLSKDDCNNRFNTVSSFFKYPINYLADRIDDLVVDKYFVESYHKNIIQLIKEIKAHNPSLSIPKLMDQYHQCRIKIQTGKAVENQCLDQSSYSKLTLQDQISILVLSCQRSMNITIREIQLLSLILLIDKPQSSGRLLQINTGEGKSILIAMLAVHQALLGLQVDVITTTEELAKPQQLLAAPLFKSLGLSPQSITYSGICDFQRSVLDEHFKKGESNFTKGVGRFAIIDEADSMMLEGNDSIVMLSDATPGIDSLMPLLAATWAQLDQVDKRIAYSDEGELCYIIPVEHDSSGKVLPEDKQTYEFYPIKDKDPKVFIKELIEEHIRKLVRDQTGLDKMDITPERKKIDKDYPQLMIPNHLQSLVKESLISKWIDSALTAMYKMDVNKHYIIEDNIVKPVDAHNTLCKSLVGTQWRNGLLQFLQFKHGCKITAENLTTNFISNISFIKRYNNNMICLTGTLGGTNEKKLLEDLYKVDILVIPPFKNKQLIELEPVIVHDNDVNRWYNSIVYHTHSRLLSKRAVLIITKYICDVDELHKRLVGIVNQDKIKLFKYGNEPSIIDRKIEPGDVIISTTFASRALDINADQIEKYGGLHVCVTFLPESERVELQSYGRTSRTGNKGTCQLIVLDQEEHNTIDQLKLNRSESYEQKLKSSRVTIQQISKRDEIFSKFCKFKISMSTRYTAAGDHIVISALEERFAIWFRKYEDMSFDSIPYQDFENRLREELSKGKVITNPFYYVKLGNYFSDLGKHQDSYNQFSKAIEIEKNFVANAYYNRAHVILSMDKDRSWESNKSKPNPIDDLTKAKKIIEDNLEPMWMLLGQASESPLISKQIRNILYLFGMLKGSIEDMIGYHDYDRDHAILKKELERKGITDKDKEEINKQIKELTERRDRKGLIQSGNEHIQKVELISFNSLPQGENAQEFKDETTLFNTDGYMGYTQVINKQPEKKIQWGSVIGLIFIGVAQIVVGAVITVVTEGIGAPVGVALMAEGISDIITAVHEGIIERTFTWKQWGIEKAISLTVSVITAGTGSIKAVGKVAWTAGKKIFTMGAGKVLANASRKFAVRNLFKFGFKGVTTRILIKKTMYRAMRDQVIEYVLTQGLNYIYDQLFVPELIKFIKTQIRPIIETHFGGNSKLKGLLKSHVGLVSSRINSLIHTDEENSVFYRISTGIATGLIHSKSVKLSILFDILRGLKAVNDIRTMLPEFLSKADKEIDKIATEKPVDNFVDNAANAIIAHRLQELVNDSVNSIAMEISNQVKYYMVHPVSRRISSHIVTRTFKGDNERHQAELNAYYAAHIQHKIANGKLPLTPIEHLSPTQSKQFIDEQIKNVKGNGELGVVHFEALSGLLQQPIIVHDKNGDVTVYDNSGNGKPNNEHTPPIELQYIPPDKNNKSGHWIPKGESHDWKLPADKGGGGKNNCSLDAIIHCRERSGLSNDHNLAVLRDNLVKYLDSDKGRKSLANQAYYVKQLEATKKQWLYQGGARVKRGKKKRVLRTATKYNLSGRTMKVNLKRLRWNERYHSTGMGGLHELIPMNMRAKNGLCEKIMNRCDTPAKDLFMKFLIEGRLHTGAVFFLGTTTNNLVDGAMHSSNMKSVHSTESQADFHDILRKPIIDLHDTVVVKKRVADITHAEIQQTIKSVIDLQLKNTLSGATGNPAQHLHHSMTAAQRLQHNYFVAKERDFLKGMATRYGIVLDNPTPIIGPSPPPNTFVMDYTLP</sequence>
<keyword evidence="2" id="KW-0653">Protein transport</keyword>
<dbReference type="Gene3D" id="1.10.510.10">
    <property type="entry name" value="Transferase(Phosphotransferase) domain 1"/>
    <property type="match status" value="2"/>
</dbReference>
<proteinExistence type="predicted"/>